<keyword evidence="2" id="KW-0732">Signal</keyword>
<name>A0ABT6SU24_9ACTN</name>
<evidence type="ECO:0000256" key="1">
    <source>
        <dbReference type="ARBA" id="ARBA00004613"/>
    </source>
</evidence>
<accession>A0ABT6SU24</accession>
<dbReference type="Proteomes" id="UP001237105">
    <property type="component" value="Unassembled WGS sequence"/>
</dbReference>
<evidence type="ECO:0000256" key="2">
    <source>
        <dbReference type="ARBA" id="ARBA00022729"/>
    </source>
</evidence>
<dbReference type="PANTHER" id="PTHR34216">
    <property type="match status" value="1"/>
</dbReference>
<dbReference type="RefSeq" id="WP_282535024.1">
    <property type="nucleotide sequence ID" value="NZ_JASCIS010000009.1"/>
</dbReference>
<comment type="subcellular location">
    <subcellularLocation>
        <location evidence="1">Secreted</location>
    </subcellularLocation>
</comment>
<dbReference type="SUPFAM" id="SSF88713">
    <property type="entry name" value="Glycoside hydrolase/deacetylase"/>
    <property type="match status" value="1"/>
</dbReference>
<dbReference type="InterPro" id="IPR051398">
    <property type="entry name" value="Polysacch_Deacetylase"/>
</dbReference>
<comment type="caution">
    <text evidence="4">The sequence shown here is derived from an EMBL/GenBank/DDBJ whole genome shotgun (WGS) entry which is preliminary data.</text>
</comment>
<dbReference type="Pfam" id="PF01522">
    <property type="entry name" value="Polysacc_deac_1"/>
    <property type="match status" value="1"/>
</dbReference>
<evidence type="ECO:0000313" key="4">
    <source>
        <dbReference type="EMBL" id="MDI3419114.1"/>
    </source>
</evidence>
<feature type="domain" description="NodB homology" evidence="3">
    <location>
        <begin position="75"/>
        <end position="257"/>
    </location>
</feature>
<dbReference type="PROSITE" id="PS51677">
    <property type="entry name" value="NODB"/>
    <property type="match status" value="1"/>
</dbReference>
<proteinExistence type="predicted"/>
<dbReference type="CDD" id="cd10918">
    <property type="entry name" value="CE4_NodB_like_5s_6s"/>
    <property type="match status" value="1"/>
</dbReference>
<dbReference type="EC" id="3.-.-.-" evidence="4"/>
<protein>
    <submittedName>
        <fullName evidence="4">Polysaccharide deacetylase family protein</fullName>
        <ecNumber evidence="4">3.-.-.-</ecNumber>
    </submittedName>
</protein>
<dbReference type="Gene3D" id="3.20.20.370">
    <property type="entry name" value="Glycoside hydrolase/deacetylase"/>
    <property type="match status" value="1"/>
</dbReference>
<dbReference type="PANTHER" id="PTHR34216:SF3">
    <property type="entry name" value="POLY-BETA-1,6-N-ACETYL-D-GLUCOSAMINE N-DEACETYLASE"/>
    <property type="match status" value="1"/>
</dbReference>
<dbReference type="EMBL" id="JASCIS010000009">
    <property type="protein sequence ID" value="MDI3419114.1"/>
    <property type="molecule type" value="Genomic_DNA"/>
</dbReference>
<reference evidence="4 5" key="1">
    <citation type="submission" date="2023-05" db="EMBL/GenBank/DDBJ databases">
        <title>Draft genome sequence of Streptomyces sp. B-S-A12 isolated from a cave soil in Thailand.</title>
        <authorList>
            <person name="Chamroensaksri N."/>
            <person name="Muangham S."/>
        </authorList>
    </citation>
    <scope>NUCLEOTIDE SEQUENCE [LARGE SCALE GENOMIC DNA]</scope>
    <source>
        <strain evidence="4 5">B-S-A12</strain>
    </source>
</reference>
<dbReference type="GO" id="GO:0016787">
    <property type="term" value="F:hydrolase activity"/>
    <property type="evidence" value="ECO:0007669"/>
    <property type="project" value="UniProtKB-KW"/>
</dbReference>
<sequence length="257" mass="28361">MPVETGIAPTASRLRPRTPWIWMYHSVDDATCDPYGITVEPDRLEHQMNWLRRRGLRGVGVAELLRALATGQGDDLVGLTFDDGYADFAAHALPVLRHHGFTATVFVLAHRLDGTNTWDPLGPRKRLLCGDGVRSVAAAGMEIGSHGLRHTDLTQLSPADLRSEVLDSRTILSRVTNQPLQGFCYPYGRLNERTVQAVSLAGYEYACAISPDPPHGLLALPRIHISQADRSWRLHVKHLLHHAPRCIGTSRPAGPDQ</sequence>
<organism evidence="4 5">
    <name type="scientific">Streptomyces luteolus</name>
    <dbReference type="NCBI Taxonomy" id="3043615"/>
    <lineage>
        <taxon>Bacteria</taxon>
        <taxon>Bacillati</taxon>
        <taxon>Actinomycetota</taxon>
        <taxon>Actinomycetes</taxon>
        <taxon>Kitasatosporales</taxon>
        <taxon>Streptomycetaceae</taxon>
        <taxon>Streptomyces</taxon>
    </lineage>
</organism>
<keyword evidence="4" id="KW-0378">Hydrolase</keyword>
<dbReference type="InterPro" id="IPR002509">
    <property type="entry name" value="NODB_dom"/>
</dbReference>
<evidence type="ECO:0000313" key="5">
    <source>
        <dbReference type="Proteomes" id="UP001237105"/>
    </source>
</evidence>
<gene>
    <name evidence="4" type="ORF">QIT00_11160</name>
</gene>
<dbReference type="InterPro" id="IPR011330">
    <property type="entry name" value="Glyco_hydro/deAcase_b/a-brl"/>
</dbReference>
<keyword evidence="5" id="KW-1185">Reference proteome</keyword>
<evidence type="ECO:0000259" key="3">
    <source>
        <dbReference type="PROSITE" id="PS51677"/>
    </source>
</evidence>